<evidence type="ECO:0008006" key="3">
    <source>
        <dbReference type="Google" id="ProtNLM"/>
    </source>
</evidence>
<evidence type="ECO:0000313" key="2">
    <source>
        <dbReference type="Proteomes" id="UP000000798"/>
    </source>
</evidence>
<dbReference type="SUPFAM" id="SSF53335">
    <property type="entry name" value="S-adenosyl-L-methionine-dependent methyltransferases"/>
    <property type="match status" value="1"/>
</dbReference>
<dbReference type="Gene3D" id="3.40.50.150">
    <property type="entry name" value="Vaccinia Virus protein VP39"/>
    <property type="match status" value="1"/>
</dbReference>
<dbReference type="KEGG" id="aae:aq_510"/>
<gene>
    <name evidence="1" type="ordered locus">aq_510</name>
</gene>
<dbReference type="PIR" id="B70346">
    <property type="entry name" value="B70346"/>
</dbReference>
<name>O66798_AQUAE</name>
<dbReference type="AlphaFoldDB" id="O66798"/>
<protein>
    <recommendedName>
        <fullName evidence="3">Methyltransferase domain-containing protein</fullName>
    </recommendedName>
</protein>
<proteinExistence type="predicted"/>
<keyword evidence="2" id="KW-1185">Reference proteome</keyword>
<dbReference type="InParanoid" id="O66798"/>
<reference evidence="1 2" key="1">
    <citation type="journal article" date="1998" name="Nature">
        <title>The complete genome of the hyperthermophilic bacterium Aquifex aeolicus.</title>
        <authorList>
            <person name="Deckert G."/>
            <person name="Warren P.V."/>
            <person name="Gaasterland T."/>
            <person name="Young W.G."/>
            <person name="Lenox A.L."/>
            <person name="Graham D.E."/>
            <person name="Overbeek R."/>
            <person name="Snead M.A."/>
            <person name="Keller M."/>
            <person name="Aujay M."/>
            <person name="Huber R."/>
            <person name="Feldman R.A."/>
            <person name="Short J.M."/>
            <person name="Olson G.J."/>
            <person name="Swanson R.V."/>
        </authorList>
    </citation>
    <scope>NUCLEOTIDE SEQUENCE [LARGE SCALE GENOMIC DNA]</scope>
    <source>
        <strain evidence="1 2">VF5</strain>
    </source>
</reference>
<dbReference type="EMBL" id="AE000657">
    <property type="protein sequence ID" value="AAC06759.1"/>
    <property type="molecule type" value="Genomic_DNA"/>
</dbReference>
<sequence>MVKSDYTRCPICETQKNVNQYIDTYISPFNNQEYKLYECSNCKLQWWEPLKIIPEFYENEVFDSYISFHEGIRSRIGKNHEAFFKYVPKNVKGKLLDIGCGDGVFLREAQKYGFEVWGIDFDKKSVETAKKNLGVKTIYAMSLEEFHKFAKDNNIR</sequence>
<dbReference type="RefSeq" id="WP_010880296.1">
    <property type="nucleotide sequence ID" value="NC_000918.1"/>
</dbReference>
<dbReference type="Pfam" id="PF13489">
    <property type="entry name" value="Methyltransf_23"/>
    <property type="match status" value="1"/>
</dbReference>
<organism evidence="1 2">
    <name type="scientific">Aquifex aeolicus (strain VF5)</name>
    <dbReference type="NCBI Taxonomy" id="224324"/>
    <lineage>
        <taxon>Bacteria</taxon>
        <taxon>Pseudomonadati</taxon>
        <taxon>Aquificota</taxon>
        <taxon>Aquificia</taxon>
        <taxon>Aquificales</taxon>
        <taxon>Aquificaceae</taxon>
        <taxon>Aquifex</taxon>
    </lineage>
</organism>
<dbReference type="CDD" id="cd02440">
    <property type="entry name" value="AdoMet_MTases"/>
    <property type="match status" value="1"/>
</dbReference>
<dbReference type="HOGENOM" id="CLU_1683002_0_0_0"/>
<accession>O66798</accession>
<dbReference type="InterPro" id="IPR029063">
    <property type="entry name" value="SAM-dependent_MTases_sf"/>
</dbReference>
<dbReference type="STRING" id="224324.aq_510"/>
<dbReference type="OrthoDB" id="9791837at2"/>
<dbReference type="Proteomes" id="UP000000798">
    <property type="component" value="Chromosome"/>
</dbReference>
<dbReference type="EnsemblBacteria" id="AAC06759">
    <property type="protein sequence ID" value="AAC06759"/>
    <property type="gene ID" value="aq_510"/>
</dbReference>
<evidence type="ECO:0000313" key="1">
    <source>
        <dbReference type="EMBL" id="AAC06759.1"/>
    </source>
</evidence>
<dbReference type="eggNOG" id="COG2264">
    <property type="taxonomic scope" value="Bacteria"/>
</dbReference>